<feature type="chain" id="PRO_5042178965" description="Secreted protein" evidence="1">
    <location>
        <begin position="17"/>
        <end position="60"/>
    </location>
</feature>
<proteinExistence type="predicted"/>
<organism evidence="2 3">
    <name type="scientific">Petrolisthes cinctipes</name>
    <name type="common">Flat porcelain crab</name>
    <dbReference type="NCBI Taxonomy" id="88211"/>
    <lineage>
        <taxon>Eukaryota</taxon>
        <taxon>Metazoa</taxon>
        <taxon>Ecdysozoa</taxon>
        <taxon>Arthropoda</taxon>
        <taxon>Crustacea</taxon>
        <taxon>Multicrustacea</taxon>
        <taxon>Malacostraca</taxon>
        <taxon>Eumalacostraca</taxon>
        <taxon>Eucarida</taxon>
        <taxon>Decapoda</taxon>
        <taxon>Pleocyemata</taxon>
        <taxon>Anomura</taxon>
        <taxon>Galatheoidea</taxon>
        <taxon>Porcellanidae</taxon>
        <taxon>Petrolisthes</taxon>
    </lineage>
</organism>
<keyword evidence="3" id="KW-1185">Reference proteome</keyword>
<keyword evidence="1" id="KW-0732">Signal</keyword>
<evidence type="ECO:0000313" key="3">
    <source>
        <dbReference type="Proteomes" id="UP001286313"/>
    </source>
</evidence>
<feature type="signal peptide" evidence="1">
    <location>
        <begin position="1"/>
        <end position="16"/>
    </location>
</feature>
<reference evidence="2" key="1">
    <citation type="submission" date="2023-10" db="EMBL/GenBank/DDBJ databases">
        <title>Genome assemblies of two species of porcelain crab, Petrolisthes cinctipes and Petrolisthes manimaculis (Anomura: Porcellanidae).</title>
        <authorList>
            <person name="Angst P."/>
        </authorList>
    </citation>
    <scope>NUCLEOTIDE SEQUENCE</scope>
    <source>
        <strain evidence="2">PB745_01</strain>
        <tissue evidence="2">Gill</tissue>
    </source>
</reference>
<protein>
    <recommendedName>
        <fullName evidence="4">Secreted protein</fullName>
    </recommendedName>
</protein>
<accession>A0AAE1F7T9</accession>
<name>A0AAE1F7T9_PETCI</name>
<dbReference type="EMBL" id="JAWQEG010003005">
    <property type="protein sequence ID" value="KAK3868460.1"/>
    <property type="molecule type" value="Genomic_DNA"/>
</dbReference>
<evidence type="ECO:0000256" key="1">
    <source>
        <dbReference type="SAM" id="SignalP"/>
    </source>
</evidence>
<evidence type="ECO:0008006" key="4">
    <source>
        <dbReference type="Google" id="ProtNLM"/>
    </source>
</evidence>
<sequence length="60" mass="6414">FALLVVLVVAVAAVLGNPAPLKGKKGGFGFRGSRFPVFRPVHVVPFPVYPIGGFGHGRRW</sequence>
<gene>
    <name evidence="2" type="ORF">Pcinc_026146</name>
</gene>
<evidence type="ECO:0000313" key="2">
    <source>
        <dbReference type="EMBL" id="KAK3868460.1"/>
    </source>
</evidence>
<comment type="caution">
    <text evidence="2">The sequence shown here is derived from an EMBL/GenBank/DDBJ whole genome shotgun (WGS) entry which is preliminary data.</text>
</comment>
<feature type="non-terminal residue" evidence="2">
    <location>
        <position position="1"/>
    </location>
</feature>
<dbReference type="AlphaFoldDB" id="A0AAE1F7T9"/>
<dbReference type="Proteomes" id="UP001286313">
    <property type="component" value="Unassembled WGS sequence"/>
</dbReference>